<comment type="caution">
    <text evidence="3">The sequence shown here is derived from an EMBL/GenBank/DDBJ whole genome shotgun (WGS) entry which is preliminary data.</text>
</comment>
<sequence length="269" mass="30640">MTETFPRRSLFDTEERKIFCRATGREYHLSVALPESYATSTQSYPVIYLLDSDIFFGMAAGLTPLSHWCVGTPEAIVVGIGYDMQNYAEWMDLRGRDFFIPEVVDWTSEDPNFIADRFLTGLTQEIIPFIETNYRASSVDRCLYGYSASGFFTLYALFHQPQAFQRYMCGSVMTLAYPYLIQYTQRLADRSADEPIWLYTSVGELESKQVPSYHQLIDFLRSGNFPCLKLSTEIYPGEYHGSEGAVLTYLHGIRNVYPAPEALPKSALG</sequence>
<dbReference type="GO" id="GO:0016788">
    <property type="term" value="F:hydrolase activity, acting on ester bonds"/>
    <property type="evidence" value="ECO:0007669"/>
    <property type="project" value="TreeGrafter"/>
</dbReference>
<accession>A0A0P9FAG2</accession>
<dbReference type="AlphaFoldDB" id="A0A0P9FAG2"/>
<dbReference type="PANTHER" id="PTHR40841:SF2">
    <property type="entry name" value="SIDEROPHORE-DEGRADING ESTERASE (EUROFUNG)"/>
    <property type="match status" value="1"/>
</dbReference>
<evidence type="ECO:0000256" key="1">
    <source>
        <dbReference type="ARBA" id="ARBA00005622"/>
    </source>
</evidence>
<keyword evidence="4" id="KW-1185">Reference proteome</keyword>
<dbReference type="PANTHER" id="PTHR40841">
    <property type="entry name" value="SIDEROPHORE TRIACETYLFUSARININE C ESTERASE"/>
    <property type="match status" value="1"/>
</dbReference>
<dbReference type="InterPro" id="IPR029058">
    <property type="entry name" value="AB_hydrolase_fold"/>
</dbReference>
<keyword evidence="2" id="KW-0378">Hydrolase</keyword>
<dbReference type="InterPro" id="IPR000801">
    <property type="entry name" value="Esterase-like"/>
</dbReference>
<evidence type="ECO:0008006" key="5">
    <source>
        <dbReference type="Google" id="ProtNLM"/>
    </source>
</evidence>
<organism evidence="3 4">
    <name type="scientific">Kouleothrix aurantiaca</name>
    <dbReference type="NCBI Taxonomy" id="186479"/>
    <lineage>
        <taxon>Bacteria</taxon>
        <taxon>Bacillati</taxon>
        <taxon>Chloroflexota</taxon>
        <taxon>Chloroflexia</taxon>
        <taxon>Chloroflexales</taxon>
        <taxon>Roseiflexineae</taxon>
        <taxon>Roseiflexaceae</taxon>
        <taxon>Kouleothrix</taxon>
    </lineage>
</organism>
<dbReference type="Proteomes" id="UP000050509">
    <property type="component" value="Unassembled WGS sequence"/>
</dbReference>
<evidence type="ECO:0000313" key="4">
    <source>
        <dbReference type="Proteomes" id="UP000050509"/>
    </source>
</evidence>
<proteinExistence type="inferred from homology"/>
<name>A0A0P9FAG2_9CHLR</name>
<gene>
    <name evidence="3" type="ORF">SE17_08530</name>
</gene>
<comment type="similarity">
    <text evidence="1">Belongs to the esterase D family.</text>
</comment>
<dbReference type="EMBL" id="LJCR01000213">
    <property type="protein sequence ID" value="KPV53636.1"/>
    <property type="molecule type" value="Genomic_DNA"/>
</dbReference>
<dbReference type="InterPro" id="IPR052558">
    <property type="entry name" value="Siderophore_Hydrolase_D"/>
</dbReference>
<dbReference type="SUPFAM" id="SSF53474">
    <property type="entry name" value="alpha/beta-Hydrolases"/>
    <property type="match status" value="1"/>
</dbReference>
<reference evidence="3 4" key="1">
    <citation type="submission" date="2015-09" db="EMBL/GenBank/DDBJ databases">
        <title>Draft genome sequence of Kouleothrix aurantiaca JCM 19913.</title>
        <authorList>
            <person name="Hemp J."/>
        </authorList>
    </citation>
    <scope>NUCLEOTIDE SEQUENCE [LARGE SCALE GENOMIC DNA]</scope>
    <source>
        <strain evidence="3 4">COM-B</strain>
    </source>
</reference>
<protein>
    <recommendedName>
        <fullName evidence="5">Esterase</fullName>
    </recommendedName>
</protein>
<dbReference type="Gene3D" id="3.40.50.1820">
    <property type="entry name" value="alpha/beta hydrolase"/>
    <property type="match status" value="1"/>
</dbReference>
<dbReference type="Pfam" id="PF00756">
    <property type="entry name" value="Esterase"/>
    <property type="match status" value="1"/>
</dbReference>
<evidence type="ECO:0000313" key="3">
    <source>
        <dbReference type="EMBL" id="KPV53636.1"/>
    </source>
</evidence>
<evidence type="ECO:0000256" key="2">
    <source>
        <dbReference type="ARBA" id="ARBA00022801"/>
    </source>
</evidence>